<dbReference type="InterPro" id="IPR020578">
    <property type="entry name" value="Aminotrans_V_PyrdxlP_BS"/>
</dbReference>
<evidence type="ECO:0000313" key="10">
    <source>
        <dbReference type="EMBL" id="SET09849.1"/>
    </source>
</evidence>
<dbReference type="RefSeq" id="WP_092351673.1">
    <property type="nucleotide sequence ID" value="NZ_BLMI01000201.1"/>
</dbReference>
<name>A0A1I0BS05_9FIRM</name>
<dbReference type="Pfam" id="PF00266">
    <property type="entry name" value="Aminotran_5"/>
    <property type="match status" value="1"/>
</dbReference>
<dbReference type="SUPFAM" id="SSF53383">
    <property type="entry name" value="PLP-dependent transferases"/>
    <property type="match status" value="1"/>
</dbReference>
<dbReference type="InterPro" id="IPR015424">
    <property type="entry name" value="PyrdxlP-dep_Trfase"/>
</dbReference>
<proteinExistence type="inferred from homology"/>
<evidence type="ECO:0000259" key="8">
    <source>
        <dbReference type="Pfam" id="PF00266"/>
    </source>
</evidence>
<evidence type="ECO:0000256" key="3">
    <source>
        <dbReference type="ARBA" id="ARBA00022723"/>
    </source>
</evidence>
<accession>A0A1I0BS05</accession>
<feature type="domain" description="Aminotransferase class V" evidence="8">
    <location>
        <begin position="2"/>
        <end position="363"/>
    </location>
</feature>
<dbReference type="InterPro" id="IPR016454">
    <property type="entry name" value="Cysteine_dSase"/>
</dbReference>
<dbReference type="EMBL" id="FOIN01000001">
    <property type="protein sequence ID" value="SET09849.1"/>
    <property type="molecule type" value="Genomic_DNA"/>
</dbReference>
<dbReference type="EC" id="2.8.1.7" evidence="9"/>
<comment type="similarity">
    <text evidence="2">Belongs to the class-V pyridoxal-phosphate-dependent aminotransferase family. NifS/IscS subfamily.</text>
</comment>
<reference evidence="11" key="1">
    <citation type="submission" date="2016-10" db="EMBL/GenBank/DDBJ databases">
        <authorList>
            <person name="Varghese N."/>
            <person name="Submissions S."/>
        </authorList>
    </citation>
    <scope>NUCLEOTIDE SEQUENCE [LARGE SCALE GENOMIC DNA]</scope>
    <source>
        <strain evidence="11">DSM 1551</strain>
    </source>
</reference>
<comment type="cofactor">
    <cofactor evidence="1 7">
        <name>pyridoxal 5'-phosphate</name>
        <dbReference type="ChEBI" id="CHEBI:597326"/>
    </cofactor>
</comment>
<reference evidence="10" key="2">
    <citation type="submission" date="2016-10" db="EMBL/GenBank/DDBJ databases">
        <authorList>
            <person name="de Groot N.N."/>
        </authorList>
    </citation>
    <scope>NUCLEOTIDE SEQUENCE [LARGE SCALE GENOMIC DNA]</scope>
    <source>
        <strain evidence="10">DSM 1551</strain>
    </source>
</reference>
<protein>
    <submittedName>
        <fullName evidence="9 10">Cysteine desulfurase</fullName>
        <ecNumber evidence="9">2.8.1.7</ecNumber>
    </submittedName>
</protein>
<evidence type="ECO:0000313" key="11">
    <source>
        <dbReference type="Proteomes" id="UP000198558"/>
    </source>
</evidence>
<dbReference type="Gene3D" id="3.90.1150.10">
    <property type="entry name" value="Aspartate Aminotransferase, domain 1"/>
    <property type="match status" value="1"/>
</dbReference>
<dbReference type="PANTHER" id="PTHR11601">
    <property type="entry name" value="CYSTEINE DESULFURYLASE FAMILY MEMBER"/>
    <property type="match status" value="1"/>
</dbReference>
<dbReference type="OrthoDB" id="9808002at2"/>
<keyword evidence="3" id="KW-0479">Metal-binding</keyword>
<dbReference type="InterPro" id="IPR015421">
    <property type="entry name" value="PyrdxlP-dep_Trfase_major"/>
</dbReference>
<organism evidence="10 11">
    <name type="scientific">Thomasclavelia cocleata</name>
    <dbReference type="NCBI Taxonomy" id="69824"/>
    <lineage>
        <taxon>Bacteria</taxon>
        <taxon>Bacillati</taxon>
        <taxon>Bacillota</taxon>
        <taxon>Erysipelotrichia</taxon>
        <taxon>Erysipelotrichales</taxon>
        <taxon>Coprobacillaceae</taxon>
        <taxon>Thomasclavelia</taxon>
    </lineage>
</organism>
<reference evidence="9 12" key="3">
    <citation type="journal article" date="2020" name="Microbiome">
        <title>Single-cell genomics of uncultured bacteria reveals dietary fiber responders in the mouse gut microbiota.</title>
        <authorList>
            <person name="Chijiiwa R."/>
            <person name="Hosokawa M."/>
            <person name="Kogawa M."/>
            <person name="Nishikawa Y."/>
            <person name="Ide K."/>
            <person name="Sakanashi C."/>
            <person name="Takahashi K."/>
            <person name="Takeyama H."/>
        </authorList>
    </citation>
    <scope>NUCLEOTIDE SEQUENCE [LARGE SCALE GENOMIC DNA]</scope>
    <source>
        <strain evidence="9">IMSAGC_017</strain>
    </source>
</reference>
<keyword evidence="9" id="KW-0808">Transferase</keyword>
<dbReference type="InterPro" id="IPR015422">
    <property type="entry name" value="PyrdxlP-dep_Trfase_small"/>
</dbReference>
<dbReference type="GO" id="GO:0051536">
    <property type="term" value="F:iron-sulfur cluster binding"/>
    <property type="evidence" value="ECO:0007669"/>
    <property type="project" value="UniProtKB-KW"/>
</dbReference>
<gene>
    <name evidence="9" type="primary">iscS</name>
    <name evidence="9" type="ORF">IMSAGC017_01688</name>
    <name evidence="10" type="ORF">SAMN04489758_101249</name>
</gene>
<keyword evidence="11" id="KW-1185">Reference proteome</keyword>
<dbReference type="GO" id="GO:0031071">
    <property type="term" value="F:cysteine desulfurase activity"/>
    <property type="evidence" value="ECO:0007669"/>
    <property type="project" value="UniProtKB-EC"/>
</dbReference>
<evidence type="ECO:0000256" key="2">
    <source>
        <dbReference type="ARBA" id="ARBA00006490"/>
    </source>
</evidence>
<dbReference type="Gene3D" id="3.40.640.10">
    <property type="entry name" value="Type I PLP-dependent aspartate aminotransferase-like (Major domain)"/>
    <property type="match status" value="1"/>
</dbReference>
<dbReference type="PROSITE" id="PS00595">
    <property type="entry name" value="AA_TRANSFER_CLASS_5"/>
    <property type="match status" value="1"/>
</dbReference>
<dbReference type="Proteomes" id="UP000490821">
    <property type="component" value="Unassembled WGS sequence"/>
</dbReference>
<dbReference type="Gene3D" id="1.10.260.50">
    <property type="match status" value="1"/>
</dbReference>
<dbReference type="PANTHER" id="PTHR11601:SF50">
    <property type="entry name" value="CYSTEINE DESULFURASE ISCS 2-RELATED"/>
    <property type="match status" value="1"/>
</dbReference>
<keyword evidence="4" id="KW-0663">Pyridoxal phosphate</keyword>
<dbReference type="Proteomes" id="UP000198558">
    <property type="component" value="Unassembled WGS sequence"/>
</dbReference>
<dbReference type="InterPro" id="IPR000192">
    <property type="entry name" value="Aminotrans_V_dom"/>
</dbReference>
<dbReference type="GeneID" id="78287291"/>
<evidence type="ECO:0000313" key="12">
    <source>
        <dbReference type="Proteomes" id="UP000490821"/>
    </source>
</evidence>
<dbReference type="PIRSF" id="PIRSF005572">
    <property type="entry name" value="NifS"/>
    <property type="match status" value="1"/>
</dbReference>
<dbReference type="EMBL" id="BLMI01000201">
    <property type="protein sequence ID" value="GFI41643.1"/>
    <property type="molecule type" value="Genomic_DNA"/>
</dbReference>
<evidence type="ECO:0000256" key="5">
    <source>
        <dbReference type="ARBA" id="ARBA00023004"/>
    </source>
</evidence>
<sequence length="378" mass="42828">MIYLDYVATTPLNSEVLTTYHNLLENYFYNADSAYDKGIEINRLMEHSRKLLSETFKVKEDELIFTSCGSEANNLAIKGTAFQYQNRGKHIITTAIEHSSVYESCKELEKVFGFEVTYLKVDKKGRISLQELQDSIRDDTILVSIMYVNNEIGVINPIEDIKRIVKKHDKIKLHFDMVQALGKLPIDLNDVDLASFSAHKIYGLKGSGLLFKRRSTTLVPLINGGQQEFGLRGGTSNACTNIVFAKTLRLALEDFDNKVQHIKKINEYARHCLKQIPGIVINSDESCCITTILNFSCPGYKPEVILHDLETKEIYLSTRSACSSKTSNVSRVMAQLHLDDAVASSALRISFGEHTSKEDIDQFCYYLEESLVKLKKQR</sequence>
<evidence type="ECO:0000256" key="7">
    <source>
        <dbReference type="RuleBase" id="RU004504"/>
    </source>
</evidence>
<keyword evidence="6" id="KW-0411">Iron-sulfur</keyword>
<evidence type="ECO:0000256" key="1">
    <source>
        <dbReference type="ARBA" id="ARBA00001933"/>
    </source>
</evidence>
<dbReference type="GO" id="GO:0046872">
    <property type="term" value="F:metal ion binding"/>
    <property type="evidence" value="ECO:0007669"/>
    <property type="project" value="UniProtKB-KW"/>
</dbReference>
<evidence type="ECO:0000313" key="9">
    <source>
        <dbReference type="EMBL" id="GFI41643.1"/>
    </source>
</evidence>
<dbReference type="FunFam" id="3.40.640.10:FF:000084">
    <property type="entry name" value="IscS-like cysteine desulfurase"/>
    <property type="match status" value="1"/>
</dbReference>
<keyword evidence="5" id="KW-0408">Iron</keyword>
<evidence type="ECO:0000256" key="6">
    <source>
        <dbReference type="ARBA" id="ARBA00023014"/>
    </source>
</evidence>
<dbReference type="AlphaFoldDB" id="A0A1I0BS05"/>
<evidence type="ECO:0000256" key="4">
    <source>
        <dbReference type="ARBA" id="ARBA00022898"/>
    </source>
</evidence>